<name>A0A481YWU7_9VIRU</name>
<evidence type="ECO:0000313" key="1">
    <source>
        <dbReference type="EMBL" id="QBK87265.1"/>
    </source>
</evidence>
<protein>
    <submittedName>
        <fullName evidence="1">Uncharacterized protein</fullName>
    </submittedName>
</protein>
<organism evidence="1">
    <name type="scientific">Marseillevirus LCMAC201</name>
    <dbReference type="NCBI Taxonomy" id="2506605"/>
    <lineage>
        <taxon>Viruses</taxon>
        <taxon>Varidnaviria</taxon>
        <taxon>Bamfordvirae</taxon>
        <taxon>Nucleocytoviricota</taxon>
        <taxon>Megaviricetes</taxon>
        <taxon>Pimascovirales</taxon>
        <taxon>Pimascovirales incertae sedis</taxon>
        <taxon>Marseilleviridae</taxon>
    </lineage>
</organism>
<sequence>MAAKILFFTEYNLGGYYEVELQKVYQDHQIPPILQNHTTQILPMETR</sequence>
<reference evidence="1" key="1">
    <citation type="journal article" date="2019" name="MBio">
        <title>Virus Genomes from Deep Sea Sediments Expand the Ocean Megavirome and Support Independent Origins of Viral Gigantism.</title>
        <authorList>
            <person name="Backstrom D."/>
            <person name="Yutin N."/>
            <person name="Jorgensen S.L."/>
            <person name="Dharamshi J."/>
            <person name="Homa F."/>
            <person name="Zaremba-Niedwiedzka K."/>
            <person name="Spang A."/>
            <person name="Wolf Y.I."/>
            <person name="Koonin E.V."/>
            <person name="Ettema T.J."/>
        </authorList>
    </citation>
    <scope>NUCLEOTIDE SEQUENCE</scope>
</reference>
<gene>
    <name evidence="1" type="ORF">LCMAC201_01670</name>
</gene>
<dbReference type="EMBL" id="MK500347">
    <property type="protein sequence ID" value="QBK87265.1"/>
    <property type="molecule type" value="Genomic_DNA"/>
</dbReference>
<accession>A0A481YWU7</accession>
<proteinExistence type="predicted"/>